<evidence type="ECO:0000256" key="2">
    <source>
        <dbReference type="ARBA" id="ARBA00004913"/>
    </source>
</evidence>
<dbReference type="GO" id="GO:0008168">
    <property type="term" value="F:methyltransferase activity"/>
    <property type="evidence" value="ECO:0007669"/>
    <property type="project" value="UniProtKB-KW"/>
</dbReference>
<name>A0ABD2ZW74_9GENT</name>
<comment type="similarity">
    <text evidence="3">Belongs to the methyltransferase superfamily. Type-7 methyltransferase family.</text>
</comment>
<dbReference type="InterPro" id="IPR029063">
    <property type="entry name" value="SAM-dependent_MTases_sf"/>
</dbReference>
<dbReference type="EMBL" id="JBJUIK010000007">
    <property type="protein sequence ID" value="KAL3523679.1"/>
    <property type="molecule type" value="Genomic_DNA"/>
</dbReference>
<keyword evidence="7" id="KW-0460">Magnesium</keyword>
<accession>A0ABD2ZW74</accession>
<evidence type="ECO:0000256" key="1">
    <source>
        <dbReference type="ARBA" id="ARBA00001946"/>
    </source>
</evidence>
<keyword evidence="6" id="KW-0479">Metal-binding</keyword>
<evidence type="ECO:0000256" key="7">
    <source>
        <dbReference type="ARBA" id="ARBA00022842"/>
    </source>
</evidence>
<dbReference type="InterPro" id="IPR005299">
    <property type="entry name" value="MeTrfase_7"/>
</dbReference>
<dbReference type="GO" id="GO:0046872">
    <property type="term" value="F:metal ion binding"/>
    <property type="evidence" value="ECO:0007669"/>
    <property type="project" value="UniProtKB-KW"/>
</dbReference>
<keyword evidence="9" id="KW-1185">Reference proteome</keyword>
<dbReference type="Gene3D" id="3.40.50.150">
    <property type="entry name" value="Vaccinia Virus protein VP39"/>
    <property type="match status" value="1"/>
</dbReference>
<dbReference type="Pfam" id="PF03492">
    <property type="entry name" value="Methyltransf_7"/>
    <property type="match status" value="1"/>
</dbReference>
<dbReference type="GO" id="GO:0032259">
    <property type="term" value="P:methylation"/>
    <property type="evidence" value="ECO:0007669"/>
    <property type="project" value="UniProtKB-KW"/>
</dbReference>
<reference evidence="8 9" key="1">
    <citation type="submission" date="2024-11" db="EMBL/GenBank/DDBJ databases">
        <title>A near-complete genome assembly of Cinchona calisaya.</title>
        <authorList>
            <person name="Lian D.C."/>
            <person name="Zhao X.W."/>
            <person name="Wei L."/>
        </authorList>
    </citation>
    <scope>NUCLEOTIDE SEQUENCE [LARGE SCALE GENOMIC DNA]</scope>
    <source>
        <tissue evidence="8">Nenye</tissue>
    </source>
</reference>
<feature type="non-terminal residue" evidence="8">
    <location>
        <position position="55"/>
    </location>
</feature>
<dbReference type="Proteomes" id="UP001630127">
    <property type="component" value="Unassembled WGS sequence"/>
</dbReference>
<dbReference type="Gene3D" id="1.10.1200.270">
    <property type="entry name" value="Methyltransferase, alpha-helical capping domain"/>
    <property type="match status" value="1"/>
</dbReference>
<gene>
    <name evidence="8" type="ORF">ACH5RR_016513</name>
</gene>
<dbReference type="SUPFAM" id="SSF53335">
    <property type="entry name" value="S-adenosyl-L-methionine-dependent methyltransferases"/>
    <property type="match status" value="1"/>
</dbReference>
<evidence type="ECO:0000256" key="6">
    <source>
        <dbReference type="ARBA" id="ARBA00022723"/>
    </source>
</evidence>
<keyword evidence="4" id="KW-0489">Methyltransferase</keyword>
<sequence length="55" mass="6605">MEEEKLDVFNIPLYTPSVEEARYIIEEEASFDILNLETFKLPFDGDFVEEDDRRF</sequence>
<evidence type="ECO:0000256" key="5">
    <source>
        <dbReference type="ARBA" id="ARBA00022679"/>
    </source>
</evidence>
<comment type="cofactor">
    <cofactor evidence="1">
        <name>Mg(2+)</name>
        <dbReference type="ChEBI" id="CHEBI:18420"/>
    </cofactor>
</comment>
<dbReference type="AlphaFoldDB" id="A0ABD2ZW74"/>
<evidence type="ECO:0000313" key="8">
    <source>
        <dbReference type="EMBL" id="KAL3523679.1"/>
    </source>
</evidence>
<keyword evidence="5" id="KW-0808">Transferase</keyword>
<organism evidence="8 9">
    <name type="scientific">Cinchona calisaya</name>
    <dbReference type="NCBI Taxonomy" id="153742"/>
    <lineage>
        <taxon>Eukaryota</taxon>
        <taxon>Viridiplantae</taxon>
        <taxon>Streptophyta</taxon>
        <taxon>Embryophyta</taxon>
        <taxon>Tracheophyta</taxon>
        <taxon>Spermatophyta</taxon>
        <taxon>Magnoliopsida</taxon>
        <taxon>eudicotyledons</taxon>
        <taxon>Gunneridae</taxon>
        <taxon>Pentapetalae</taxon>
        <taxon>asterids</taxon>
        <taxon>lamiids</taxon>
        <taxon>Gentianales</taxon>
        <taxon>Rubiaceae</taxon>
        <taxon>Cinchonoideae</taxon>
        <taxon>Cinchoneae</taxon>
        <taxon>Cinchona</taxon>
    </lineage>
</organism>
<proteinExistence type="inferred from homology"/>
<evidence type="ECO:0000256" key="4">
    <source>
        <dbReference type="ARBA" id="ARBA00022603"/>
    </source>
</evidence>
<evidence type="ECO:0000313" key="9">
    <source>
        <dbReference type="Proteomes" id="UP001630127"/>
    </source>
</evidence>
<dbReference type="InterPro" id="IPR042086">
    <property type="entry name" value="MeTrfase_capping"/>
</dbReference>
<evidence type="ECO:0000256" key="3">
    <source>
        <dbReference type="ARBA" id="ARBA00007967"/>
    </source>
</evidence>
<comment type="caution">
    <text evidence="8">The sequence shown here is derived from an EMBL/GenBank/DDBJ whole genome shotgun (WGS) entry which is preliminary data.</text>
</comment>
<comment type="pathway">
    <text evidence="2">Alkaloid biosynthesis.</text>
</comment>
<protein>
    <submittedName>
        <fullName evidence="8">Uncharacterized protein</fullName>
    </submittedName>
</protein>